<dbReference type="InterPro" id="IPR045851">
    <property type="entry name" value="AMP-bd_C_sf"/>
</dbReference>
<dbReference type="InterPro" id="IPR020845">
    <property type="entry name" value="AMP-binding_CS"/>
</dbReference>
<dbReference type="InterPro" id="IPR042099">
    <property type="entry name" value="ANL_N_sf"/>
</dbReference>
<dbReference type="EMBL" id="QVFU01000036">
    <property type="protein sequence ID" value="RFS44104.1"/>
    <property type="molecule type" value="Genomic_DNA"/>
</dbReference>
<dbReference type="Gene3D" id="3.40.50.12780">
    <property type="entry name" value="N-terminal domain of ligase-like"/>
    <property type="match status" value="1"/>
</dbReference>
<dbReference type="PROSITE" id="PS00455">
    <property type="entry name" value="AMP_BINDING"/>
    <property type="match status" value="1"/>
</dbReference>
<organism evidence="3 4">
    <name type="scientific">Micromonospora craniellae</name>
    <dbReference type="NCBI Taxonomy" id="2294034"/>
    <lineage>
        <taxon>Bacteria</taxon>
        <taxon>Bacillati</taxon>
        <taxon>Actinomycetota</taxon>
        <taxon>Actinomycetes</taxon>
        <taxon>Micromonosporales</taxon>
        <taxon>Micromonosporaceae</taxon>
        <taxon>Micromonospora</taxon>
    </lineage>
</organism>
<dbReference type="GO" id="GO:0006508">
    <property type="term" value="P:proteolysis"/>
    <property type="evidence" value="ECO:0007669"/>
    <property type="project" value="InterPro"/>
</dbReference>
<dbReference type="PANTHER" id="PTHR43767:SF1">
    <property type="entry name" value="NONRIBOSOMAL PEPTIDE SYNTHASE PES1 (EUROFUNG)-RELATED"/>
    <property type="match status" value="1"/>
</dbReference>
<reference evidence="3 4" key="1">
    <citation type="submission" date="2018-08" db="EMBL/GenBank/DDBJ databases">
        <title>Verrucosispora craniellae sp. nov., isolated from a marine sponge in the South China Sea.</title>
        <authorList>
            <person name="Li L."/>
            <person name="Lin H.W."/>
        </authorList>
    </citation>
    <scope>NUCLEOTIDE SEQUENCE [LARGE SCALE GENOMIC DNA]</scope>
    <source>
        <strain evidence="3 4">LHW63014</strain>
    </source>
</reference>
<dbReference type="OrthoDB" id="9803968at2"/>
<dbReference type="PANTHER" id="PTHR43767">
    <property type="entry name" value="LONG-CHAIN-FATTY-ACID--COA LIGASE"/>
    <property type="match status" value="1"/>
</dbReference>
<evidence type="ECO:0000313" key="4">
    <source>
        <dbReference type="Proteomes" id="UP000262621"/>
    </source>
</evidence>
<dbReference type="Pfam" id="PF00501">
    <property type="entry name" value="AMP-binding"/>
    <property type="match status" value="1"/>
</dbReference>
<evidence type="ECO:0000313" key="3">
    <source>
        <dbReference type="EMBL" id="RFS44104.1"/>
    </source>
</evidence>
<dbReference type="GO" id="GO:0004190">
    <property type="term" value="F:aspartic-type endopeptidase activity"/>
    <property type="evidence" value="ECO:0007669"/>
    <property type="project" value="InterPro"/>
</dbReference>
<dbReference type="AlphaFoldDB" id="A0A372FU11"/>
<sequence length="476" mass="52807">MAADPPADLVALISRAARRWPDRIAWRFDRAPVAVTFAEVDRLTAGYAQALRARGVRAGDRIAVMLPNGPEFALVWLALARLGAATVPLNVRYRSADAAHVLVDSGADTVVTTGEHRRLFDALPTPPSVQLIEALTPEDGFAQQPIDPAATVNVQYTSGTTGPPKGCLLSHRYWLTLATSLVEEFPHITDQDVMLTAQPFSYVDPQWNVVTALVAGAELVVLDGFHPSRFWSDVRRYRATYFYCLGAMPALLLSMPPDPRDHDHRVRVVQCSAIPAHRHAELEQRWGVQWYEAFGMTETGADIRVGPQEHDELRGTGCLGRPAAHREVMISADGELLLRGPGMFDGYLGHPPPWRDGWLPTGDLARLDAQGRVYHVGRIKDMIRRSGENIAAAEVEHVLMEHPRVRLAAVVGVPDDLRGEEVRAYVVGTATVEELHEWCAQRLAAFKVPRYWTFCDDLPRTPSERVAKDQLDRGVR</sequence>
<dbReference type="Proteomes" id="UP000262621">
    <property type="component" value="Unassembled WGS sequence"/>
</dbReference>
<feature type="domain" description="AMP-dependent synthetase/ligase" evidence="1">
    <location>
        <begin position="15"/>
        <end position="348"/>
    </location>
</feature>
<dbReference type="SUPFAM" id="SSF56801">
    <property type="entry name" value="Acetyl-CoA synthetase-like"/>
    <property type="match status" value="1"/>
</dbReference>
<dbReference type="InterPro" id="IPR000873">
    <property type="entry name" value="AMP-dep_synth/lig_dom"/>
</dbReference>
<evidence type="ECO:0000259" key="1">
    <source>
        <dbReference type="Pfam" id="PF00501"/>
    </source>
</evidence>
<gene>
    <name evidence="3" type="ORF">D0Q02_23880</name>
</gene>
<comment type="caution">
    <text evidence="3">The sequence shown here is derived from an EMBL/GenBank/DDBJ whole genome shotgun (WGS) entry which is preliminary data.</text>
</comment>
<dbReference type="InterPro" id="IPR001969">
    <property type="entry name" value="Aspartic_peptidase_AS"/>
</dbReference>
<name>A0A372FU11_9ACTN</name>
<keyword evidence="4" id="KW-1185">Reference proteome</keyword>
<accession>A0A372FU11</accession>
<dbReference type="GO" id="GO:0016878">
    <property type="term" value="F:acid-thiol ligase activity"/>
    <property type="evidence" value="ECO:0007669"/>
    <property type="project" value="UniProtKB-ARBA"/>
</dbReference>
<proteinExistence type="predicted"/>
<dbReference type="Gene3D" id="3.30.300.30">
    <property type="match status" value="1"/>
</dbReference>
<dbReference type="RefSeq" id="WP_117230258.1">
    <property type="nucleotide sequence ID" value="NZ_CP061725.1"/>
</dbReference>
<dbReference type="Pfam" id="PF13193">
    <property type="entry name" value="AMP-binding_C"/>
    <property type="match status" value="1"/>
</dbReference>
<feature type="domain" description="AMP-binding enzyme C-terminal" evidence="2">
    <location>
        <begin position="394"/>
        <end position="463"/>
    </location>
</feature>
<dbReference type="PROSITE" id="PS00141">
    <property type="entry name" value="ASP_PROTEASE"/>
    <property type="match status" value="1"/>
</dbReference>
<dbReference type="InterPro" id="IPR050237">
    <property type="entry name" value="ATP-dep_AMP-bd_enzyme"/>
</dbReference>
<evidence type="ECO:0000259" key="2">
    <source>
        <dbReference type="Pfam" id="PF13193"/>
    </source>
</evidence>
<protein>
    <submittedName>
        <fullName evidence="3">Acyl-CoA synthetase</fullName>
    </submittedName>
</protein>
<dbReference type="InterPro" id="IPR025110">
    <property type="entry name" value="AMP-bd_C"/>
</dbReference>